<dbReference type="Proteomes" id="UP000250140">
    <property type="component" value="Unassembled WGS sequence"/>
</dbReference>
<sequence length="277" mass="30927">PNYNDPETRAVLLLAVEIPCMCVMTLFMAGRFYSRGKRKALGIDDWVMVLPWALAVAMSISNCVATRYGTGYHIWDFKPQWVAPIGKTALITQVLFSPCVGLTKISVCLTYLRIFPSQKNRRFCYITIILSAAWAVAMFFANLFQCVPIQAYWDTSIMGAHCINSRITLVVSAALNSLSDVLVFLWPTQYLWNLRLPAKERNSLLIGFTLGCIICVAGACRIWLLEVYFSSYDIFYNGATLFATAAVESNLGIICGSLPGVRLLLAHIFPRLFSSSE</sequence>
<evidence type="ECO:0000313" key="8">
    <source>
        <dbReference type="EMBL" id="OCL02858.1"/>
    </source>
</evidence>
<dbReference type="PANTHER" id="PTHR33048">
    <property type="entry name" value="PTH11-LIKE INTEGRAL MEMBRANE PROTEIN (AFU_ORTHOLOGUE AFUA_5G11245)"/>
    <property type="match status" value="1"/>
</dbReference>
<feature type="transmembrane region" description="Helical" evidence="6">
    <location>
        <begin position="12"/>
        <end position="34"/>
    </location>
</feature>
<evidence type="ECO:0000259" key="7">
    <source>
        <dbReference type="Pfam" id="PF20684"/>
    </source>
</evidence>
<keyword evidence="4 6" id="KW-0472">Membrane</keyword>
<feature type="transmembrane region" description="Helical" evidence="6">
    <location>
        <begin position="46"/>
        <end position="70"/>
    </location>
</feature>
<evidence type="ECO:0000313" key="9">
    <source>
        <dbReference type="Proteomes" id="UP000250140"/>
    </source>
</evidence>
<feature type="transmembrane region" description="Helical" evidence="6">
    <location>
        <begin position="173"/>
        <end position="192"/>
    </location>
</feature>
<evidence type="ECO:0000256" key="5">
    <source>
        <dbReference type="ARBA" id="ARBA00038359"/>
    </source>
</evidence>
<keyword evidence="2 6" id="KW-0812">Transmembrane</keyword>
<evidence type="ECO:0000256" key="3">
    <source>
        <dbReference type="ARBA" id="ARBA00022989"/>
    </source>
</evidence>
<comment type="similarity">
    <text evidence="5">Belongs to the SAT4 family.</text>
</comment>
<evidence type="ECO:0000256" key="1">
    <source>
        <dbReference type="ARBA" id="ARBA00004141"/>
    </source>
</evidence>
<evidence type="ECO:0000256" key="6">
    <source>
        <dbReference type="SAM" id="Phobius"/>
    </source>
</evidence>
<protein>
    <recommendedName>
        <fullName evidence="7">Rhodopsin domain-containing protein</fullName>
    </recommendedName>
</protein>
<evidence type="ECO:0000256" key="2">
    <source>
        <dbReference type="ARBA" id="ARBA00022692"/>
    </source>
</evidence>
<evidence type="ECO:0000256" key="4">
    <source>
        <dbReference type="ARBA" id="ARBA00023136"/>
    </source>
</evidence>
<accession>A0A8E2EQJ3</accession>
<feature type="transmembrane region" description="Helical" evidence="6">
    <location>
        <begin position="90"/>
        <end position="112"/>
    </location>
</feature>
<dbReference type="Pfam" id="PF20684">
    <property type="entry name" value="Fung_rhodopsin"/>
    <property type="match status" value="1"/>
</dbReference>
<dbReference type="PANTHER" id="PTHR33048:SF129">
    <property type="entry name" value="INTEGRAL MEMBRANE PROTEIN-RELATED"/>
    <property type="match status" value="1"/>
</dbReference>
<keyword evidence="9" id="KW-1185">Reference proteome</keyword>
<dbReference type="GO" id="GO:0016020">
    <property type="term" value="C:membrane"/>
    <property type="evidence" value="ECO:0007669"/>
    <property type="project" value="UniProtKB-SubCell"/>
</dbReference>
<dbReference type="AlphaFoldDB" id="A0A8E2EQJ3"/>
<reference evidence="8 9" key="1">
    <citation type="journal article" date="2016" name="Nat. Commun.">
        <title>Ectomycorrhizal ecology is imprinted in the genome of the dominant symbiotic fungus Cenococcum geophilum.</title>
        <authorList>
            <consortium name="DOE Joint Genome Institute"/>
            <person name="Peter M."/>
            <person name="Kohler A."/>
            <person name="Ohm R.A."/>
            <person name="Kuo A."/>
            <person name="Krutzmann J."/>
            <person name="Morin E."/>
            <person name="Arend M."/>
            <person name="Barry K.W."/>
            <person name="Binder M."/>
            <person name="Choi C."/>
            <person name="Clum A."/>
            <person name="Copeland A."/>
            <person name="Grisel N."/>
            <person name="Haridas S."/>
            <person name="Kipfer T."/>
            <person name="LaButti K."/>
            <person name="Lindquist E."/>
            <person name="Lipzen A."/>
            <person name="Maire R."/>
            <person name="Meier B."/>
            <person name="Mihaltcheva S."/>
            <person name="Molinier V."/>
            <person name="Murat C."/>
            <person name="Poggeler S."/>
            <person name="Quandt C.A."/>
            <person name="Sperisen C."/>
            <person name="Tritt A."/>
            <person name="Tisserant E."/>
            <person name="Crous P.W."/>
            <person name="Henrissat B."/>
            <person name="Nehls U."/>
            <person name="Egli S."/>
            <person name="Spatafora J.W."/>
            <person name="Grigoriev I.V."/>
            <person name="Martin F.M."/>
        </authorList>
    </citation>
    <scope>NUCLEOTIDE SEQUENCE [LARGE SCALE GENOMIC DNA]</scope>
    <source>
        <strain evidence="8 9">CBS 207.34</strain>
    </source>
</reference>
<gene>
    <name evidence="8" type="ORF">AOQ84DRAFT_252436</name>
</gene>
<dbReference type="InterPro" id="IPR052337">
    <property type="entry name" value="SAT4-like"/>
</dbReference>
<feature type="transmembrane region" description="Helical" evidence="6">
    <location>
        <begin position="204"/>
        <end position="224"/>
    </location>
</feature>
<organism evidence="8 9">
    <name type="scientific">Glonium stellatum</name>
    <dbReference type="NCBI Taxonomy" id="574774"/>
    <lineage>
        <taxon>Eukaryota</taxon>
        <taxon>Fungi</taxon>
        <taxon>Dikarya</taxon>
        <taxon>Ascomycota</taxon>
        <taxon>Pezizomycotina</taxon>
        <taxon>Dothideomycetes</taxon>
        <taxon>Pleosporomycetidae</taxon>
        <taxon>Gloniales</taxon>
        <taxon>Gloniaceae</taxon>
        <taxon>Glonium</taxon>
    </lineage>
</organism>
<comment type="subcellular location">
    <subcellularLocation>
        <location evidence="1">Membrane</location>
        <topology evidence="1">Multi-pass membrane protein</topology>
    </subcellularLocation>
</comment>
<feature type="non-terminal residue" evidence="8">
    <location>
        <position position="1"/>
    </location>
</feature>
<name>A0A8E2EQJ3_9PEZI</name>
<feature type="domain" description="Rhodopsin" evidence="7">
    <location>
        <begin position="31"/>
        <end position="266"/>
    </location>
</feature>
<feature type="transmembrane region" description="Helical" evidence="6">
    <location>
        <begin position="124"/>
        <end position="153"/>
    </location>
</feature>
<dbReference type="OrthoDB" id="5401779at2759"/>
<dbReference type="InterPro" id="IPR049326">
    <property type="entry name" value="Rhodopsin_dom_fungi"/>
</dbReference>
<keyword evidence="3 6" id="KW-1133">Transmembrane helix</keyword>
<proteinExistence type="inferred from homology"/>
<feature type="non-terminal residue" evidence="8">
    <location>
        <position position="277"/>
    </location>
</feature>
<dbReference type="EMBL" id="KV750864">
    <property type="protein sequence ID" value="OCL02858.1"/>
    <property type="molecule type" value="Genomic_DNA"/>
</dbReference>